<dbReference type="Gene3D" id="3.40.50.300">
    <property type="entry name" value="P-loop containing nucleotide triphosphate hydrolases"/>
    <property type="match status" value="1"/>
</dbReference>
<accession>A0A8T5GEI7</accession>
<evidence type="ECO:0000259" key="2">
    <source>
        <dbReference type="Pfam" id="PF00437"/>
    </source>
</evidence>
<comment type="caution">
    <text evidence="3">The sequence shown here is derived from an EMBL/GenBank/DDBJ whole genome shotgun (WGS) entry which is preliminary data.</text>
</comment>
<protein>
    <submittedName>
        <fullName evidence="3">Type II/IV secretion system ATPase subunit</fullName>
    </submittedName>
</protein>
<dbReference type="Gene3D" id="3.30.450.380">
    <property type="match status" value="1"/>
</dbReference>
<dbReference type="PANTHER" id="PTHR30486:SF6">
    <property type="entry name" value="TYPE IV PILUS RETRACTATION ATPASE PILT"/>
    <property type="match status" value="1"/>
</dbReference>
<comment type="similarity">
    <text evidence="1">Belongs to the GSP E family.</text>
</comment>
<dbReference type="Proteomes" id="UP000722459">
    <property type="component" value="Unassembled WGS sequence"/>
</dbReference>
<feature type="domain" description="Bacterial type II secretion system protein E" evidence="2">
    <location>
        <begin position="373"/>
        <end position="607"/>
    </location>
</feature>
<evidence type="ECO:0000313" key="3">
    <source>
        <dbReference type="EMBL" id="MBT4870369.1"/>
    </source>
</evidence>
<reference evidence="3" key="1">
    <citation type="journal article" date="2021" name="ISME J.">
        <title>Mercury methylation by metabolically versatile and cosmopolitan marine bacteria.</title>
        <authorList>
            <person name="Lin H."/>
            <person name="Ascher D.B."/>
            <person name="Myung Y."/>
            <person name="Lamborg C.H."/>
            <person name="Hallam S.J."/>
            <person name="Gionfriddo C.M."/>
            <person name="Holt K.E."/>
            <person name="Moreau J.W."/>
        </authorList>
    </citation>
    <scope>NUCLEOTIDE SEQUENCE</scope>
    <source>
        <strain evidence="3">SI075_bin30</strain>
    </source>
</reference>
<proteinExistence type="inferred from homology"/>
<sequence length="768" mass="86872">MKIGGMQVGEYVVKSVGGKRALIFDCKHCPYRASIAEDHHCRFHVLKILGQLEADTVVFAEVYERVYAEAQTKMLMEVANLAQKFVVQSIWSYNHLGRPKKECEPFFPERHRIMVKIARDLITFDPLLAYLTLMEELKKQEVKVKQGSAEYIDCAEPYVATLVQMKNSFDILTLTIKARKLLTELTEIPNTKVMYKSIFEAEIKPSFIGSKLSFEGMENLELMDEYNVRESTVQVFSDPDRVEKIYQINPPEYSLAPDQYFILSKTREIVASYRPGKTSLSTVATSRKYFERLYEATIKEVAQFHKVRLSPGEMSSLSKVVARYTVGYGILEVLLNDRRVTDIYLDAPIGGKPIYVVHSDYGQCQTNVTFTENESNSLISKLRAMSARPFDEAHPVLDFDLQDLETRVAVIGPPLSPSGAAYAFRLHKLTPWTLEQFIDVDYLNPLAAGMISFFIDMQSTTLIAGSRGSGKTSLLGATIQEIPQNSRIIIQEDTMELPVDYLKNIGFNIQRLKTKSAISVSKTETEVAPEEALRTSLRLGDSALILGEVRSTEAKVLYEAMRVGAAGNVVMGTIHADSAYSVWDRVVNDLGVPTTSFKATDIVIVARPIRFKGSLTRHRRVVEITEVKKHWDKDPEREGGLLKLMSYEAKTDNLELQEDNLKESDLLKKIQKTSGLSVNDIWSEIRLRGNAKLFLVEQKSELDLPELLEAINTSSGNNKLLLMKEKMIEEEGSVNYDQLLGQWKNWVTTKLIPRVKRASVANKKKKKE</sequence>
<dbReference type="Pfam" id="PF00437">
    <property type="entry name" value="T2SSE"/>
    <property type="match status" value="1"/>
</dbReference>
<gene>
    <name evidence="3" type="ORF">HON47_02255</name>
</gene>
<dbReference type="EMBL" id="JABJNZ010000030">
    <property type="protein sequence ID" value="MBT4870369.1"/>
    <property type="molecule type" value="Genomic_DNA"/>
</dbReference>
<dbReference type="InterPro" id="IPR001482">
    <property type="entry name" value="T2SS/T4SS_dom"/>
</dbReference>
<dbReference type="AlphaFoldDB" id="A0A8T5GEI7"/>
<organism evidence="3 4">
    <name type="scientific">Candidatus Iainarchaeum sp</name>
    <dbReference type="NCBI Taxonomy" id="3101447"/>
    <lineage>
        <taxon>Archaea</taxon>
        <taxon>Candidatus Iainarchaeota</taxon>
        <taxon>Candidatus Iainarchaeia</taxon>
        <taxon>Candidatus Iainarchaeales</taxon>
        <taxon>Candidatus Iainarchaeaceae</taxon>
        <taxon>Candidatus Iainarchaeum</taxon>
    </lineage>
</organism>
<evidence type="ECO:0000313" key="4">
    <source>
        <dbReference type="Proteomes" id="UP000722459"/>
    </source>
</evidence>
<evidence type="ECO:0000256" key="1">
    <source>
        <dbReference type="ARBA" id="ARBA00006611"/>
    </source>
</evidence>
<dbReference type="GO" id="GO:0016887">
    <property type="term" value="F:ATP hydrolysis activity"/>
    <property type="evidence" value="ECO:0007669"/>
    <property type="project" value="InterPro"/>
</dbReference>
<dbReference type="PANTHER" id="PTHR30486">
    <property type="entry name" value="TWITCHING MOTILITY PROTEIN PILT"/>
    <property type="match status" value="1"/>
</dbReference>
<dbReference type="InterPro" id="IPR027417">
    <property type="entry name" value="P-loop_NTPase"/>
</dbReference>
<name>A0A8T5GEI7_9ARCH</name>
<dbReference type="InterPro" id="IPR050921">
    <property type="entry name" value="T4SS_GSP_E_ATPase"/>
</dbReference>
<dbReference type="SUPFAM" id="SSF52540">
    <property type="entry name" value="P-loop containing nucleoside triphosphate hydrolases"/>
    <property type="match status" value="1"/>
</dbReference>